<dbReference type="EMBL" id="JBAHYK010000737">
    <property type="protein sequence ID" value="KAL0571638.1"/>
    <property type="molecule type" value="Genomic_DNA"/>
</dbReference>
<dbReference type="SUPFAM" id="SSF55753">
    <property type="entry name" value="Actin depolymerizing proteins"/>
    <property type="match status" value="1"/>
</dbReference>
<comment type="caution">
    <text evidence="3">The sequence shown here is derived from an EMBL/GenBank/DDBJ whole genome shotgun (WGS) entry which is preliminary data.</text>
</comment>
<evidence type="ECO:0000313" key="4">
    <source>
        <dbReference type="Proteomes" id="UP001465976"/>
    </source>
</evidence>
<evidence type="ECO:0000256" key="1">
    <source>
        <dbReference type="SAM" id="MobiDB-lite"/>
    </source>
</evidence>
<name>A0ABR3F8R4_9AGAR</name>
<feature type="compositionally biased region" description="Polar residues" evidence="1">
    <location>
        <begin position="235"/>
        <end position="258"/>
    </location>
</feature>
<reference evidence="3 4" key="1">
    <citation type="submission" date="2024-02" db="EMBL/GenBank/DDBJ databases">
        <title>A draft genome for the cacao thread blight pathogen Marasmius crinis-equi.</title>
        <authorList>
            <person name="Cohen S.P."/>
            <person name="Baruah I.K."/>
            <person name="Amoako-Attah I."/>
            <person name="Bukari Y."/>
            <person name="Meinhardt L.W."/>
            <person name="Bailey B.A."/>
        </authorList>
    </citation>
    <scope>NUCLEOTIDE SEQUENCE [LARGE SCALE GENOMIC DNA]</scope>
    <source>
        <strain evidence="3 4">GH-76</strain>
    </source>
</reference>
<dbReference type="InterPro" id="IPR002108">
    <property type="entry name" value="ADF-H"/>
</dbReference>
<feature type="region of interest" description="Disordered" evidence="1">
    <location>
        <begin position="190"/>
        <end position="265"/>
    </location>
</feature>
<dbReference type="PANTHER" id="PTHR10829:SF25">
    <property type="entry name" value="DREBRIN-LIKE PROTEIN"/>
    <property type="match status" value="1"/>
</dbReference>
<proteinExistence type="predicted"/>
<feature type="region of interest" description="Disordered" evidence="1">
    <location>
        <begin position="289"/>
        <end position="319"/>
    </location>
</feature>
<organism evidence="3 4">
    <name type="scientific">Marasmius crinis-equi</name>
    <dbReference type="NCBI Taxonomy" id="585013"/>
    <lineage>
        <taxon>Eukaryota</taxon>
        <taxon>Fungi</taxon>
        <taxon>Dikarya</taxon>
        <taxon>Basidiomycota</taxon>
        <taxon>Agaricomycotina</taxon>
        <taxon>Agaricomycetes</taxon>
        <taxon>Agaricomycetidae</taxon>
        <taxon>Agaricales</taxon>
        <taxon>Marasmiineae</taxon>
        <taxon>Marasmiaceae</taxon>
        <taxon>Marasmius</taxon>
    </lineage>
</organism>
<gene>
    <name evidence="3" type="primary">ABP1_6</name>
    <name evidence="3" type="ORF">V5O48_010320</name>
</gene>
<dbReference type="PANTHER" id="PTHR10829">
    <property type="entry name" value="CORTACTIN AND DREBRIN"/>
    <property type="match status" value="1"/>
</dbReference>
<protein>
    <submittedName>
        <fullName evidence="3">Actin binding protein</fullName>
    </submittedName>
</protein>
<dbReference type="Gene3D" id="3.40.20.10">
    <property type="entry name" value="Severin"/>
    <property type="match status" value="1"/>
</dbReference>
<dbReference type="PROSITE" id="PS51263">
    <property type="entry name" value="ADF_H"/>
    <property type="match status" value="1"/>
</dbReference>
<evidence type="ECO:0000313" key="3">
    <source>
        <dbReference type="EMBL" id="KAL0571638.1"/>
    </source>
</evidence>
<accession>A0ABR3F8R4</accession>
<dbReference type="Pfam" id="PF00241">
    <property type="entry name" value="Cofilin_ADF"/>
    <property type="match status" value="1"/>
</dbReference>
<dbReference type="InterPro" id="IPR029006">
    <property type="entry name" value="ADF-H/Gelsolin-like_dom_sf"/>
</dbReference>
<evidence type="ECO:0000259" key="2">
    <source>
        <dbReference type="PROSITE" id="PS51263"/>
    </source>
</evidence>
<feature type="domain" description="ADF-H" evidence="2">
    <location>
        <begin position="1"/>
        <end position="89"/>
    </location>
</feature>
<keyword evidence="4" id="KW-1185">Reference proteome</keyword>
<dbReference type="Proteomes" id="UP001465976">
    <property type="component" value="Unassembled WGS sequence"/>
</dbReference>
<sequence length="357" mass="37533">MGNGGLEELEEEFYDGRIQYAFVGVINPNSKLPKFVQINWCGDGVPEAKKGLFYTHSSAVASFLKGTHVVISARDEGDVQPSVIMKRVEAASGAKYSFQKEAPRKAEPIAPVGTNYKPIGQVDIGALRKQPSNTISSAPAATSKPALPAASRPVFGGVKPASSASAKPVLPVATRPVFGGSGGASAGSLYGRGGGTAASRGSAPEDAWPDEPPKPAAASQPPPPPAAARPPVQVLPTTSKALGSSASSVQCLNVPTKSTTKDELIAPAQSAYKPVSLPAPKKLRNPFSQFQQQAQQQEPVVMTWSKRHAPAKRERGEEENWCREAGIGVLQGLHTCPRYVPLDFNENDDHASLSSPL</sequence>